<gene>
    <name evidence="5" type="ORF">BYL167_LOCUS40996</name>
    <name evidence="6" type="ORF">GIL414_LOCUS42979</name>
</gene>
<dbReference type="EMBL" id="CAJOBJ010125838">
    <property type="protein sequence ID" value="CAF4698896.1"/>
    <property type="molecule type" value="Genomic_DNA"/>
</dbReference>
<dbReference type="InterPro" id="IPR000217">
    <property type="entry name" value="Tubulin"/>
</dbReference>
<dbReference type="EMBL" id="CAJOBH010102816">
    <property type="protein sequence ID" value="CAF4621831.1"/>
    <property type="molecule type" value="Genomic_DNA"/>
</dbReference>
<evidence type="ECO:0000313" key="6">
    <source>
        <dbReference type="EMBL" id="CAF4698896.1"/>
    </source>
</evidence>
<keyword evidence="4" id="KW-0342">GTP-binding</keyword>
<dbReference type="Proteomes" id="UP000681967">
    <property type="component" value="Unassembled WGS sequence"/>
</dbReference>
<comment type="caution">
    <text evidence="6">The sequence shown here is derived from an EMBL/GenBank/DDBJ whole genome shotgun (WGS) entry which is preliminary data.</text>
</comment>
<accession>A0A8S3A9F8</accession>
<evidence type="ECO:0000256" key="2">
    <source>
        <dbReference type="ARBA" id="ARBA00022701"/>
    </source>
</evidence>
<dbReference type="AlphaFoldDB" id="A0A8S3A9F8"/>
<feature type="non-terminal residue" evidence="6">
    <location>
        <position position="1"/>
    </location>
</feature>
<name>A0A8S3A9F8_9BILA</name>
<dbReference type="GO" id="GO:0005874">
    <property type="term" value="C:microtubule"/>
    <property type="evidence" value="ECO:0007669"/>
    <property type="project" value="UniProtKB-KW"/>
</dbReference>
<evidence type="ECO:0000313" key="7">
    <source>
        <dbReference type="Proteomes" id="UP000681720"/>
    </source>
</evidence>
<evidence type="ECO:0000256" key="1">
    <source>
        <dbReference type="ARBA" id="ARBA00009636"/>
    </source>
</evidence>
<evidence type="ECO:0000256" key="4">
    <source>
        <dbReference type="ARBA" id="ARBA00023134"/>
    </source>
</evidence>
<sequence length="46" mass="5160">MSASNNFAKGFFTEGAEILPELMDTIRRVAEECDLVHGFQFLHSIS</sequence>
<dbReference type="GO" id="GO:0007017">
    <property type="term" value="P:microtubule-based process"/>
    <property type="evidence" value="ECO:0007669"/>
    <property type="project" value="InterPro"/>
</dbReference>
<dbReference type="Proteomes" id="UP000681720">
    <property type="component" value="Unassembled WGS sequence"/>
</dbReference>
<evidence type="ECO:0000256" key="3">
    <source>
        <dbReference type="ARBA" id="ARBA00022741"/>
    </source>
</evidence>
<comment type="similarity">
    <text evidence="1">Belongs to the tubulin family.</text>
</comment>
<dbReference type="InterPro" id="IPR036525">
    <property type="entry name" value="Tubulin/FtsZ_GTPase_sf"/>
</dbReference>
<proteinExistence type="inferred from homology"/>
<dbReference type="GO" id="GO:0005525">
    <property type="term" value="F:GTP binding"/>
    <property type="evidence" value="ECO:0007669"/>
    <property type="project" value="UniProtKB-KW"/>
</dbReference>
<evidence type="ECO:0000313" key="5">
    <source>
        <dbReference type="EMBL" id="CAF4621831.1"/>
    </source>
</evidence>
<dbReference type="PRINTS" id="PR01161">
    <property type="entry name" value="TUBULIN"/>
</dbReference>
<dbReference type="SUPFAM" id="SSF52490">
    <property type="entry name" value="Tubulin nucleotide-binding domain-like"/>
    <property type="match status" value="1"/>
</dbReference>
<organism evidence="6 7">
    <name type="scientific">Rotaria magnacalcarata</name>
    <dbReference type="NCBI Taxonomy" id="392030"/>
    <lineage>
        <taxon>Eukaryota</taxon>
        <taxon>Metazoa</taxon>
        <taxon>Spiralia</taxon>
        <taxon>Gnathifera</taxon>
        <taxon>Rotifera</taxon>
        <taxon>Eurotatoria</taxon>
        <taxon>Bdelloidea</taxon>
        <taxon>Philodinida</taxon>
        <taxon>Philodinidae</taxon>
        <taxon>Rotaria</taxon>
    </lineage>
</organism>
<keyword evidence="3" id="KW-0547">Nucleotide-binding</keyword>
<dbReference type="Gene3D" id="3.40.50.1440">
    <property type="entry name" value="Tubulin/FtsZ, GTPase domain"/>
    <property type="match status" value="1"/>
</dbReference>
<keyword evidence="2" id="KW-0493">Microtubule</keyword>
<protein>
    <submittedName>
        <fullName evidence="6">Uncharacterized protein</fullName>
    </submittedName>
</protein>
<reference evidence="6" key="1">
    <citation type="submission" date="2021-02" db="EMBL/GenBank/DDBJ databases">
        <authorList>
            <person name="Nowell W R."/>
        </authorList>
    </citation>
    <scope>NUCLEOTIDE SEQUENCE</scope>
</reference>